<evidence type="ECO:0000313" key="2">
    <source>
        <dbReference type="EMBL" id="MBI5170667.1"/>
    </source>
</evidence>
<sequence>MDSQMLTGLAAVAAVVVVALLARGSGKSQDGPGEKGVLTPEDAVSEGAMPAADELPEGDEYEDEEDDEDFDEEHAEVIAITSDNFAIVPDKHAVRIVPPDESGEAWKPGAGHRRGQRALDNSLHAGEYTGARIVRGDADEAPWRLEALGRDGEYAAYLFETREAADAALALFVSRRVVTVGEDEDGVPIPASSEQFEEARRVFLETEAALTEEDPEDRP</sequence>
<evidence type="ECO:0000313" key="3">
    <source>
        <dbReference type="Proteomes" id="UP000696931"/>
    </source>
</evidence>
<name>A0A933W9I5_UNCEI</name>
<comment type="caution">
    <text evidence="2">The sequence shown here is derived from an EMBL/GenBank/DDBJ whole genome shotgun (WGS) entry which is preliminary data.</text>
</comment>
<accession>A0A933W9I5</accession>
<feature type="region of interest" description="Disordered" evidence="1">
    <location>
        <begin position="24"/>
        <end position="73"/>
    </location>
</feature>
<evidence type="ECO:0000256" key="1">
    <source>
        <dbReference type="SAM" id="MobiDB-lite"/>
    </source>
</evidence>
<proteinExistence type="predicted"/>
<reference evidence="2" key="1">
    <citation type="submission" date="2020-07" db="EMBL/GenBank/DDBJ databases">
        <title>Huge and variable diversity of episymbiotic CPR bacteria and DPANN archaea in groundwater ecosystems.</title>
        <authorList>
            <person name="He C.Y."/>
            <person name="Keren R."/>
            <person name="Whittaker M."/>
            <person name="Farag I.F."/>
            <person name="Doudna J."/>
            <person name="Cate J.H.D."/>
            <person name="Banfield J.F."/>
        </authorList>
    </citation>
    <scope>NUCLEOTIDE SEQUENCE</scope>
    <source>
        <strain evidence="2">NC_groundwater_1813_Pr3_B-0.1um_71_17</strain>
    </source>
</reference>
<gene>
    <name evidence="2" type="ORF">HZA61_14355</name>
</gene>
<dbReference type="EMBL" id="JACRIW010000102">
    <property type="protein sequence ID" value="MBI5170667.1"/>
    <property type="molecule type" value="Genomic_DNA"/>
</dbReference>
<protein>
    <submittedName>
        <fullName evidence="2">Uncharacterized protein</fullName>
    </submittedName>
</protein>
<feature type="compositionally biased region" description="Acidic residues" evidence="1">
    <location>
        <begin position="54"/>
        <end position="73"/>
    </location>
</feature>
<dbReference type="Proteomes" id="UP000696931">
    <property type="component" value="Unassembled WGS sequence"/>
</dbReference>
<dbReference type="AlphaFoldDB" id="A0A933W9I5"/>
<organism evidence="2 3">
    <name type="scientific">Eiseniibacteriota bacterium</name>
    <dbReference type="NCBI Taxonomy" id="2212470"/>
    <lineage>
        <taxon>Bacteria</taxon>
        <taxon>Candidatus Eiseniibacteriota</taxon>
    </lineage>
</organism>